<proteinExistence type="predicted"/>
<protein>
    <submittedName>
        <fullName evidence="2">Nitroreductase</fullName>
    </submittedName>
</protein>
<feature type="domain" description="Putative nitroreductase TM1586" evidence="1">
    <location>
        <begin position="3"/>
        <end position="211"/>
    </location>
</feature>
<dbReference type="Pfam" id="PF14512">
    <property type="entry name" value="TM1586_NiRdase"/>
    <property type="match status" value="1"/>
</dbReference>
<accession>A0A7C8HCY4</accession>
<dbReference type="SUPFAM" id="SSF55469">
    <property type="entry name" value="FMN-dependent nitroreductase-like"/>
    <property type="match status" value="1"/>
</dbReference>
<gene>
    <name evidence="2" type="ORF">GND95_13880</name>
</gene>
<name>A0A7C8HCY4_9FIRM</name>
<organism evidence="2 3">
    <name type="scientific">Defluviitalea raffinosedens</name>
    <dbReference type="NCBI Taxonomy" id="1450156"/>
    <lineage>
        <taxon>Bacteria</taxon>
        <taxon>Bacillati</taxon>
        <taxon>Bacillota</taxon>
        <taxon>Clostridia</taxon>
        <taxon>Lachnospirales</taxon>
        <taxon>Defluviitaleaceae</taxon>
        <taxon>Defluviitalea</taxon>
    </lineage>
</organism>
<dbReference type="Proteomes" id="UP000483018">
    <property type="component" value="Unassembled WGS sequence"/>
</dbReference>
<dbReference type="GO" id="GO:0016491">
    <property type="term" value="F:oxidoreductase activity"/>
    <property type="evidence" value="ECO:0007669"/>
    <property type="project" value="InterPro"/>
</dbReference>
<evidence type="ECO:0000313" key="2">
    <source>
        <dbReference type="EMBL" id="KAE9628432.1"/>
    </source>
</evidence>
<dbReference type="OrthoDB" id="9814075at2"/>
<dbReference type="Gene3D" id="3.40.109.10">
    <property type="entry name" value="NADH Oxidase"/>
    <property type="match status" value="1"/>
</dbReference>
<dbReference type="AlphaFoldDB" id="A0A7C8HCY4"/>
<evidence type="ECO:0000313" key="3">
    <source>
        <dbReference type="Proteomes" id="UP000483018"/>
    </source>
</evidence>
<dbReference type="InterPro" id="IPR000415">
    <property type="entry name" value="Nitroreductase-like"/>
</dbReference>
<dbReference type="RefSeq" id="WP_158741750.1">
    <property type="nucleotide sequence ID" value="NZ_WSLF01000020.1"/>
</dbReference>
<dbReference type="EMBL" id="WSLF01000020">
    <property type="protein sequence ID" value="KAE9628432.1"/>
    <property type="molecule type" value="Genomic_DNA"/>
</dbReference>
<comment type="caution">
    <text evidence="2">The sequence shown here is derived from an EMBL/GenBank/DDBJ whole genome shotgun (WGS) entry which is preliminary data.</text>
</comment>
<sequence>MDMKEAMYTRHTVRKYTDQAIPVEIVTLMNQRIDENNRKYNLNIKLVTDDTSAFGVVAKLILAKGIKNYLVLAGPPNKDIDEKLGYCSADLMLYAQTLGLNTWYVGGTYNRKSISKKAGEGRVIGVVAIGYGATQGVPHKSKMPSKVSSYEGDMPDWFKNGIEAALLAPTALNKQAFYITGKGNKVKIICDNGIFTGVDLGIIKYHFELGAGIENFEWVTDF</sequence>
<evidence type="ECO:0000259" key="1">
    <source>
        <dbReference type="Pfam" id="PF14512"/>
    </source>
</evidence>
<dbReference type="InterPro" id="IPR029478">
    <property type="entry name" value="TM1586_NiRdase"/>
</dbReference>
<reference evidence="2 3" key="1">
    <citation type="submission" date="2019-12" db="EMBL/GenBank/DDBJ databases">
        <title>Defluviitalea raffinosedens, isolated from a biogas fermenter, genome sequencing and characterization.</title>
        <authorList>
            <person name="Rettenmaier R."/>
            <person name="Schneider M."/>
            <person name="Neuhaus K."/>
            <person name="Liebl W."/>
            <person name="Zverlov V."/>
        </authorList>
    </citation>
    <scope>NUCLEOTIDE SEQUENCE [LARGE SCALE GENOMIC DNA]</scope>
    <source>
        <strain evidence="2 3">249c-K6</strain>
    </source>
</reference>
<keyword evidence="3" id="KW-1185">Reference proteome</keyword>